<keyword evidence="2" id="KW-1185">Reference proteome</keyword>
<evidence type="ECO:0000313" key="2">
    <source>
        <dbReference type="Proteomes" id="UP000004986"/>
    </source>
</evidence>
<dbReference type="Proteomes" id="UP000004986">
    <property type="component" value="Unassembled WGS sequence"/>
</dbReference>
<comment type="caution">
    <text evidence="1">The sequence shown here is derived from an EMBL/GenBank/DDBJ whole genome shotgun (WGS) entry which is preliminary data.</text>
</comment>
<accession>F3GR24</accession>
<proteinExistence type="predicted"/>
<dbReference type="AlphaFoldDB" id="F3GR24"/>
<gene>
    <name evidence="1" type="ORF">PSYPI_46971</name>
</gene>
<dbReference type="HOGENOM" id="CLU_218532_0_0_6"/>
<feature type="non-terminal residue" evidence="1">
    <location>
        <position position="44"/>
    </location>
</feature>
<evidence type="ECO:0000313" key="1">
    <source>
        <dbReference type="EMBL" id="EGH49527.1"/>
    </source>
</evidence>
<organism evidence="1 2">
    <name type="scientific">Pseudomonas syringae pv. pisi str. 1704B</name>
    <dbReference type="NCBI Taxonomy" id="629263"/>
    <lineage>
        <taxon>Bacteria</taxon>
        <taxon>Pseudomonadati</taxon>
        <taxon>Pseudomonadota</taxon>
        <taxon>Gammaproteobacteria</taxon>
        <taxon>Pseudomonadales</taxon>
        <taxon>Pseudomonadaceae</taxon>
        <taxon>Pseudomonas</taxon>
        <taxon>Pseudomonas syringae</taxon>
    </lineage>
</organism>
<name>F3GR24_PSESJ</name>
<reference evidence="1 2" key="1">
    <citation type="journal article" date="2011" name="PLoS Pathog.">
        <title>Dynamic evolution of pathogenicity revealed by sequencing and comparative genomics of 19 Pseudomonas syringae isolates.</title>
        <authorList>
            <person name="Baltrus D.A."/>
            <person name="Nishimura M.T."/>
            <person name="Romanchuk A."/>
            <person name="Chang J.H."/>
            <person name="Mukhtar M.S."/>
            <person name="Cherkis K."/>
            <person name="Roach J."/>
            <person name="Grant S.R."/>
            <person name="Jones C.D."/>
            <person name="Dangl J.L."/>
        </authorList>
    </citation>
    <scope>NUCLEOTIDE SEQUENCE [LARGE SCALE GENOMIC DNA]</scope>
    <source>
        <strain evidence="1 2">1704B</strain>
    </source>
</reference>
<feature type="non-terminal residue" evidence="1">
    <location>
        <position position="1"/>
    </location>
</feature>
<protein>
    <submittedName>
        <fullName evidence="1">Uncharacterized protein</fullName>
    </submittedName>
</protein>
<dbReference type="EMBL" id="AEAI01004377">
    <property type="protein sequence ID" value="EGH49527.1"/>
    <property type="molecule type" value="Genomic_DNA"/>
</dbReference>
<sequence length="44" mass="4715">ALSKWPDTPDCKNAANALASRLIDNRDLRNALNPQGVANVLNAL</sequence>